<dbReference type="InterPro" id="IPR013766">
    <property type="entry name" value="Thioredoxin_domain"/>
</dbReference>
<evidence type="ECO:0000313" key="2">
    <source>
        <dbReference type="EMBL" id="CAD8999397.1"/>
    </source>
</evidence>
<accession>A0A6U7UPZ3</accession>
<gene>
    <name evidence="2" type="ORF">EGYM00392_LOCUS10469</name>
    <name evidence="3" type="ORF">EGYM00392_LOCUS10470</name>
</gene>
<dbReference type="EMBL" id="HBGA01028262">
    <property type="protein sequence ID" value="CAD8999398.1"/>
    <property type="molecule type" value="Transcribed_RNA"/>
</dbReference>
<name>A0A6U7UPZ3_9EUGL</name>
<reference evidence="3" key="1">
    <citation type="submission" date="2021-01" db="EMBL/GenBank/DDBJ databases">
        <authorList>
            <person name="Corre E."/>
            <person name="Pelletier E."/>
            <person name="Niang G."/>
            <person name="Scheremetjew M."/>
            <person name="Finn R."/>
            <person name="Kale V."/>
            <person name="Holt S."/>
            <person name="Cochrane G."/>
            <person name="Meng A."/>
            <person name="Brown T."/>
            <person name="Cohen L."/>
        </authorList>
    </citation>
    <scope>NUCLEOTIDE SEQUENCE</scope>
    <source>
        <strain evidence="3">NIES-381</strain>
    </source>
</reference>
<feature type="domain" description="Thioredoxin" evidence="1">
    <location>
        <begin position="73"/>
        <end position="156"/>
    </location>
</feature>
<dbReference type="AlphaFoldDB" id="A0A6U7UPZ3"/>
<dbReference type="SUPFAM" id="SSF52833">
    <property type="entry name" value="Thioredoxin-like"/>
    <property type="match status" value="1"/>
</dbReference>
<dbReference type="Pfam" id="PF00085">
    <property type="entry name" value="Thioredoxin"/>
    <property type="match status" value="1"/>
</dbReference>
<dbReference type="EMBL" id="HBGA01028261">
    <property type="protein sequence ID" value="CAD8999397.1"/>
    <property type="molecule type" value="Transcribed_RNA"/>
</dbReference>
<dbReference type="InterPro" id="IPR036249">
    <property type="entry name" value="Thioredoxin-like_sf"/>
</dbReference>
<evidence type="ECO:0000313" key="3">
    <source>
        <dbReference type="EMBL" id="CAD8999398.1"/>
    </source>
</evidence>
<dbReference type="Gene3D" id="3.40.30.10">
    <property type="entry name" value="Glutaredoxin"/>
    <property type="match status" value="1"/>
</dbReference>
<protein>
    <recommendedName>
        <fullName evidence="1">Thioredoxin domain-containing protein</fullName>
    </recommendedName>
</protein>
<proteinExistence type="predicted"/>
<evidence type="ECO:0000259" key="1">
    <source>
        <dbReference type="Pfam" id="PF00085"/>
    </source>
</evidence>
<dbReference type="CDD" id="cd02989">
    <property type="entry name" value="Phd_like_TxnDC9"/>
    <property type="match status" value="1"/>
</dbReference>
<organism evidence="3">
    <name type="scientific">Eutreptiella gymnastica</name>
    <dbReference type="NCBI Taxonomy" id="73025"/>
    <lineage>
        <taxon>Eukaryota</taxon>
        <taxon>Discoba</taxon>
        <taxon>Euglenozoa</taxon>
        <taxon>Euglenida</taxon>
        <taxon>Spirocuta</taxon>
        <taxon>Euglenophyceae</taxon>
        <taxon>Eutreptiales</taxon>
        <taxon>Eutreptiaceae</taxon>
        <taxon>Eutreptiella</taxon>
    </lineage>
</organism>
<dbReference type="PANTHER" id="PTHR21148">
    <property type="entry name" value="THIOREDOXIN DOMAIN-CONTAINING PROTEIN 9"/>
    <property type="match status" value="1"/>
</dbReference>
<sequence length="184" mass="21804">MDLTQQAILEEQLLRAAEIIEEQVDDKLKTIDEMDDDELERIRERRIQQMKKDQQKKDEYIMAGHGVYSEVTDPKDFFDQAKRSKRMVAHFYRPVTWRCEIVDKHLEILAMKHYETKFVKINAEKSPFLVERLNIFMMPSIVLIKDGKTEHTIQGFDDMGGHDDFPTEHLEAVLCHHKVCEVRD</sequence>